<evidence type="ECO:0008006" key="3">
    <source>
        <dbReference type="Google" id="ProtNLM"/>
    </source>
</evidence>
<evidence type="ECO:0000313" key="2">
    <source>
        <dbReference type="Proteomes" id="UP001162162"/>
    </source>
</evidence>
<accession>A0AAV8Z7F9</accession>
<dbReference type="Proteomes" id="UP001162162">
    <property type="component" value="Unassembled WGS sequence"/>
</dbReference>
<keyword evidence="2" id="KW-1185">Reference proteome</keyword>
<protein>
    <recommendedName>
        <fullName evidence="3">Pentatricopeptide repeat-containing protein</fullName>
    </recommendedName>
</protein>
<evidence type="ECO:0000313" key="1">
    <source>
        <dbReference type="EMBL" id="KAJ8960228.1"/>
    </source>
</evidence>
<organism evidence="1 2">
    <name type="scientific">Aromia moschata</name>
    <dbReference type="NCBI Taxonomy" id="1265417"/>
    <lineage>
        <taxon>Eukaryota</taxon>
        <taxon>Metazoa</taxon>
        <taxon>Ecdysozoa</taxon>
        <taxon>Arthropoda</taxon>
        <taxon>Hexapoda</taxon>
        <taxon>Insecta</taxon>
        <taxon>Pterygota</taxon>
        <taxon>Neoptera</taxon>
        <taxon>Endopterygota</taxon>
        <taxon>Coleoptera</taxon>
        <taxon>Polyphaga</taxon>
        <taxon>Cucujiformia</taxon>
        <taxon>Chrysomeloidea</taxon>
        <taxon>Cerambycidae</taxon>
        <taxon>Cerambycinae</taxon>
        <taxon>Callichromatini</taxon>
        <taxon>Aromia</taxon>
    </lineage>
</organism>
<name>A0AAV8Z7F9_9CUCU</name>
<dbReference type="EMBL" id="JAPWTK010000009">
    <property type="protein sequence ID" value="KAJ8960228.1"/>
    <property type="molecule type" value="Genomic_DNA"/>
</dbReference>
<reference evidence="1" key="1">
    <citation type="journal article" date="2023" name="Insect Mol. Biol.">
        <title>Genome sequencing provides insights into the evolution of gene families encoding plant cell wall-degrading enzymes in longhorned beetles.</title>
        <authorList>
            <person name="Shin N.R."/>
            <person name="Okamura Y."/>
            <person name="Kirsch R."/>
            <person name="Pauchet Y."/>
        </authorList>
    </citation>
    <scope>NUCLEOTIDE SEQUENCE</scope>
    <source>
        <strain evidence="1">AMC_N1</strain>
    </source>
</reference>
<proteinExistence type="predicted"/>
<comment type="caution">
    <text evidence="1">The sequence shown here is derived from an EMBL/GenBank/DDBJ whole genome shotgun (WGS) entry which is preliminary data.</text>
</comment>
<gene>
    <name evidence="1" type="ORF">NQ318_003953</name>
</gene>
<sequence>MAHCLNINRSIYCYLRALGSSFPKYCIQHMHDKSITLEVDTLDDFTSQLIHKKADKWSTQRNVKKMFNDTEVTLNKNFEHGNVRELSVERINHIFQELIEVSDNLAILDLMTQCISYRKCPSLSNLIYALAYCAQNGDKKKIMEIRRFCGEFYPDTLRVNSNFEHYVAEAVWIKGNVPESLAIFRKVYEDNPYLRRRIRLTFKYLVEDIVSNRSEATLINIIKFSQDLLKNYKDFFPLTCMWQVCFLSEWYTDQCLALDLLEENDGLLKAVLNRIPYVVSISLSYHRTEIVYRLLELLIKYEMKTQYSGVLLSLLDYQIRQTDTRSCLEIVRWSVKHNVDLPTIHHEKFLNLLLHHNIEVNKPKEMKTPKISSLIHTEPYAKDAAYIAADIDRTPK</sequence>
<dbReference type="AlphaFoldDB" id="A0AAV8Z7F9"/>